<organism evidence="1 2">
    <name type="scientific">Vibrio coralliilyticus</name>
    <dbReference type="NCBI Taxonomy" id="190893"/>
    <lineage>
        <taxon>Bacteria</taxon>
        <taxon>Pseudomonadati</taxon>
        <taxon>Pseudomonadota</taxon>
        <taxon>Gammaproteobacteria</taxon>
        <taxon>Vibrionales</taxon>
        <taxon>Vibrionaceae</taxon>
        <taxon>Vibrio</taxon>
    </lineage>
</organism>
<accession>A0AAP6ZMF1</accession>
<dbReference type="Pfam" id="PF07507">
    <property type="entry name" value="WavE"/>
    <property type="match status" value="1"/>
</dbReference>
<comment type="caution">
    <text evidence="1">The sequence shown here is derived from an EMBL/GenBank/DDBJ whole genome shotgun (WGS) entry which is preliminary data.</text>
</comment>
<dbReference type="Proteomes" id="UP000576645">
    <property type="component" value="Unassembled WGS sequence"/>
</dbReference>
<dbReference type="AlphaFoldDB" id="A0AAP6ZMF1"/>
<reference evidence="1 2" key="1">
    <citation type="submission" date="2019-09" db="EMBL/GenBank/DDBJ databases">
        <title>Draft genome sequencing and comparative genomics of hatchery-associated Vibrios.</title>
        <authorList>
            <person name="Kehlet-Delgado H."/>
            <person name="Mueller R.S."/>
        </authorList>
    </citation>
    <scope>NUCLEOTIDE SEQUENCE [LARGE SCALE GENOMIC DNA]</scope>
    <source>
        <strain evidence="1 2">09-121-3</strain>
    </source>
</reference>
<gene>
    <name evidence="1" type="ORF">F0238_14615</name>
</gene>
<protein>
    <submittedName>
        <fullName evidence="1">WavE lipopolysaccharide synthesis family protein</fullName>
    </submittedName>
</protein>
<dbReference type="InterPro" id="IPR011122">
    <property type="entry name" value="WavE"/>
</dbReference>
<evidence type="ECO:0000313" key="1">
    <source>
        <dbReference type="EMBL" id="NOJ23967.1"/>
    </source>
</evidence>
<dbReference type="EMBL" id="VTXP01000007">
    <property type="protein sequence ID" value="NOJ23967.1"/>
    <property type="molecule type" value="Genomic_DNA"/>
</dbReference>
<sequence length="325" mass="38248">MTSKKEITFVLQGPVIEGVTGRSVDKIKELFPESPIILSTWKGENVEGIDVSRVVFNQDPGSTVLSYGKDNNQRTANVNRQIVSTVNGLKSVETSYAVKIRTDNVLHKDDFFKYIDLFESRNSEYSLFDKRIVSSNFYAKEFVKGLALPYFFSDFFHFGLTKDLLTLWDLPLFEDYIFNKNLRDQFQHKQYPMRCSHVEQDLFISCINKETSRLHDLFDELGEAEDVVKSYQYLINNFVVLDGDIIGLEVPARLAQKGNPPCEFYSHLRWKWLYEKCFNIKTTIPLNYKTKWYINRCYIYLKSGLRYQIKQPFLLMNKRKWESRN</sequence>
<evidence type="ECO:0000313" key="2">
    <source>
        <dbReference type="Proteomes" id="UP000576645"/>
    </source>
</evidence>
<name>A0AAP6ZMF1_9VIBR</name>
<dbReference type="RefSeq" id="WP_171353038.1">
    <property type="nucleotide sequence ID" value="NZ_VTXP01000007.1"/>
</dbReference>
<proteinExistence type="predicted"/>